<name>A0ABQ9NGQ3_9PEZI</name>
<gene>
    <name evidence="2" type="ORF">H2201_009238</name>
</gene>
<evidence type="ECO:0000313" key="2">
    <source>
        <dbReference type="EMBL" id="KAJ9652204.1"/>
    </source>
</evidence>
<protein>
    <submittedName>
        <fullName evidence="2">Uncharacterized protein</fullName>
    </submittedName>
</protein>
<proteinExistence type="predicted"/>
<reference evidence="2" key="1">
    <citation type="submission" date="2022-10" db="EMBL/GenBank/DDBJ databases">
        <title>Culturing micro-colonial fungi from biological soil crusts in the Mojave desert and describing Neophaeococcomyces mojavensis, and introducing the new genera and species Taxawa tesnikishii.</title>
        <authorList>
            <person name="Kurbessoian T."/>
            <person name="Stajich J.E."/>
        </authorList>
    </citation>
    <scope>NUCLEOTIDE SEQUENCE</scope>
    <source>
        <strain evidence="2">TK_1</strain>
    </source>
</reference>
<keyword evidence="3" id="KW-1185">Reference proteome</keyword>
<dbReference type="EMBL" id="JAPDRL010000441">
    <property type="protein sequence ID" value="KAJ9652204.1"/>
    <property type="molecule type" value="Genomic_DNA"/>
</dbReference>
<feature type="compositionally biased region" description="Basic and acidic residues" evidence="1">
    <location>
        <begin position="79"/>
        <end position="89"/>
    </location>
</feature>
<sequence length="153" mass="17571">MSRIDIENMDGKVMEPGFVNSKELKKLISKFTTKIPDFPELDQIAHCADGDMDTRVREYIDIVIRRHNIDTPPPMPKRRLSEGKKKELEAEGGKFKGRIKPYLKWSISILCDPNKFAREIVIYADTGKSSTAFEVFHCIKENGTWRKVPVTTT</sequence>
<evidence type="ECO:0000256" key="1">
    <source>
        <dbReference type="SAM" id="MobiDB-lite"/>
    </source>
</evidence>
<organism evidence="2 3">
    <name type="scientific">Coniosporium apollinis</name>
    <dbReference type="NCBI Taxonomy" id="61459"/>
    <lineage>
        <taxon>Eukaryota</taxon>
        <taxon>Fungi</taxon>
        <taxon>Dikarya</taxon>
        <taxon>Ascomycota</taxon>
        <taxon>Pezizomycotina</taxon>
        <taxon>Dothideomycetes</taxon>
        <taxon>Dothideomycetes incertae sedis</taxon>
        <taxon>Coniosporium</taxon>
    </lineage>
</organism>
<evidence type="ECO:0000313" key="3">
    <source>
        <dbReference type="Proteomes" id="UP001172684"/>
    </source>
</evidence>
<accession>A0ABQ9NGQ3</accession>
<feature type="region of interest" description="Disordered" evidence="1">
    <location>
        <begin position="68"/>
        <end position="89"/>
    </location>
</feature>
<comment type="caution">
    <text evidence="2">The sequence shown here is derived from an EMBL/GenBank/DDBJ whole genome shotgun (WGS) entry which is preliminary data.</text>
</comment>
<dbReference type="Proteomes" id="UP001172684">
    <property type="component" value="Unassembled WGS sequence"/>
</dbReference>